<comment type="caution">
    <text evidence="1">The sequence shown here is derived from an EMBL/GenBank/DDBJ whole genome shotgun (WGS) entry which is preliminary data.</text>
</comment>
<dbReference type="RefSeq" id="WP_110579526.1">
    <property type="nucleotide sequence ID" value="NZ_BDSG01000063.1"/>
</dbReference>
<gene>
    <name evidence="1" type="ORF">MSj_02664</name>
</gene>
<evidence type="ECO:0000313" key="2">
    <source>
        <dbReference type="Proteomes" id="UP000248272"/>
    </source>
</evidence>
<organism evidence="1 2">
    <name type="scientific">Microcystis aeruginosa Sj</name>
    <dbReference type="NCBI Taxonomy" id="1979544"/>
    <lineage>
        <taxon>Bacteria</taxon>
        <taxon>Bacillati</taxon>
        <taxon>Cyanobacteriota</taxon>
        <taxon>Cyanophyceae</taxon>
        <taxon>Oscillatoriophycideae</taxon>
        <taxon>Chroococcales</taxon>
        <taxon>Microcystaceae</taxon>
        <taxon>Microcystis</taxon>
    </lineage>
</organism>
<proteinExistence type="predicted"/>
<name>A0A2Z6UQM6_MICAE</name>
<evidence type="ECO:0008006" key="3">
    <source>
        <dbReference type="Google" id="ProtNLM"/>
    </source>
</evidence>
<reference evidence="1 2" key="1">
    <citation type="journal article" date="2018" name="Front. Microbiol.">
        <title>Adaptation of the Freshwater Bloom-Forming Cyanobacterium Microcystis aeruginosa to Brackish Water Is Driven by Recent Horizontal Transfer of Sucrose Genes.</title>
        <authorList>
            <person name="Tanabe Y."/>
            <person name="Hodoki Y."/>
            <person name="Sano T."/>
            <person name="Tada K."/>
            <person name="Watanabe M.M."/>
        </authorList>
    </citation>
    <scope>NUCLEOTIDE SEQUENCE [LARGE SCALE GENOMIC DNA]</scope>
    <source>
        <strain evidence="1 2">Sj</strain>
    </source>
</reference>
<dbReference type="EMBL" id="BDSG01000063">
    <property type="protein sequence ID" value="GBL11164.1"/>
    <property type="molecule type" value="Genomic_DNA"/>
</dbReference>
<evidence type="ECO:0000313" key="1">
    <source>
        <dbReference type="EMBL" id="GBL11164.1"/>
    </source>
</evidence>
<sequence length="86" mass="10201">MKEIRFSDHAKSKIDILANHGVTLVQEFIIDTIRKPDKIEKLPEQKIIYQRKLNENLVLRVVCREVSAFILVITLYPGKRSRYEKY</sequence>
<protein>
    <recommendedName>
        <fullName evidence="3">DUF4258 domain-containing protein</fullName>
    </recommendedName>
</protein>
<accession>A0A2Z6UQM6</accession>
<dbReference type="AlphaFoldDB" id="A0A2Z6UQM6"/>
<dbReference type="Proteomes" id="UP000248272">
    <property type="component" value="Unassembled WGS sequence"/>
</dbReference>